<dbReference type="eggNOG" id="COG0457">
    <property type="taxonomic scope" value="Bacteria"/>
</dbReference>
<dbReference type="OrthoDB" id="2379299at2"/>
<organism evidence="1 2">
    <name type="scientific">Catenulispora acidiphila (strain DSM 44928 / JCM 14897 / NBRC 102108 / NRRL B-24433 / ID139908)</name>
    <dbReference type="NCBI Taxonomy" id="479433"/>
    <lineage>
        <taxon>Bacteria</taxon>
        <taxon>Bacillati</taxon>
        <taxon>Actinomycetota</taxon>
        <taxon>Actinomycetes</taxon>
        <taxon>Catenulisporales</taxon>
        <taxon>Catenulisporaceae</taxon>
        <taxon>Catenulispora</taxon>
    </lineage>
</organism>
<gene>
    <name evidence="1" type="ordered locus">Caci_6109</name>
</gene>
<keyword evidence="2" id="KW-1185">Reference proteome</keyword>
<dbReference type="HOGENOM" id="CLU_618083_0_0_11"/>
<dbReference type="Proteomes" id="UP000000851">
    <property type="component" value="Chromosome"/>
</dbReference>
<dbReference type="AlphaFoldDB" id="C7QGT4"/>
<sequence length="440" mass="47329">MTSPSPAPEATDALTTAEELLAAEDIAGLVRHLRTQGETLPLLDYVRVLRDAARGMGFDAMVVAGDRVLEAGDDRAEQAVGLYEFGYECVEHGIAFLAIRALREAAEREPGVIQIRTELAAACERSWEHREAMAALRGFEGELPWLARYQLAFNALLAGDVPTAEEEFAALPELEAQEREDLAPLREKVRAMLVRAAEVAVSDGALGPKDLRGWHYALTGGVLLTVSPYGYDAGMTGRWAMVGDSYGAAAEVLRRLGVLLAAKGLTPETVSLLPDRDSRIMGLAAAQYFGLPAVPFAAEREDTLVVAYDLNEAEPEVLAALRNRVPGQILFERATDWTDPPLAAADAVGFLRQAVREPWGAGFRIVDGEVVDTEPDARPVEEIAAELAATEPEADEGDGQTPADPDAVLEAFLAAVEGTWLTARREYVGSPGPVPSSRFL</sequence>
<proteinExistence type="predicted"/>
<dbReference type="EMBL" id="CP001700">
    <property type="protein sequence ID" value="ACU74964.1"/>
    <property type="molecule type" value="Genomic_DNA"/>
</dbReference>
<dbReference type="InParanoid" id="C7QGT4"/>
<dbReference type="RefSeq" id="WP_015794693.1">
    <property type="nucleotide sequence ID" value="NC_013131.1"/>
</dbReference>
<dbReference type="KEGG" id="cai:Caci_6109"/>
<dbReference type="STRING" id="479433.Caci_6109"/>
<reference evidence="1 2" key="1">
    <citation type="journal article" date="2009" name="Stand. Genomic Sci.">
        <title>Complete genome sequence of Catenulispora acidiphila type strain (ID 139908).</title>
        <authorList>
            <person name="Copeland A."/>
            <person name="Lapidus A."/>
            <person name="Glavina Del Rio T."/>
            <person name="Nolan M."/>
            <person name="Lucas S."/>
            <person name="Chen F."/>
            <person name="Tice H."/>
            <person name="Cheng J.F."/>
            <person name="Bruce D."/>
            <person name="Goodwin L."/>
            <person name="Pitluck S."/>
            <person name="Mikhailova N."/>
            <person name="Pati A."/>
            <person name="Ivanova N."/>
            <person name="Mavromatis K."/>
            <person name="Chen A."/>
            <person name="Palaniappan K."/>
            <person name="Chain P."/>
            <person name="Land M."/>
            <person name="Hauser L."/>
            <person name="Chang Y.J."/>
            <person name="Jeffries C.D."/>
            <person name="Chertkov O."/>
            <person name="Brettin T."/>
            <person name="Detter J.C."/>
            <person name="Han C."/>
            <person name="Ali Z."/>
            <person name="Tindall B.J."/>
            <person name="Goker M."/>
            <person name="Bristow J."/>
            <person name="Eisen J.A."/>
            <person name="Markowitz V."/>
            <person name="Hugenholtz P."/>
            <person name="Kyrpides N.C."/>
            <person name="Klenk H.P."/>
        </authorList>
    </citation>
    <scope>NUCLEOTIDE SEQUENCE [LARGE SCALE GENOMIC DNA]</scope>
    <source>
        <strain evidence="2">DSM 44928 / JCM 14897 / NBRC 102108 / NRRL B-24433 / ID139908</strain>
    </source>
</reference>
<accession>C7QGT4</accession>
<evidence type="ECO:0000313" key="1">
    <source>
        <dbReference type="EMBL" id="ACU74964.1"/>
    </source>
</evidence>
<name>C7QGT4_CATAD</name>
<evidence type="ECO:0000313" key="2">
    <source>
        <dbReference type="Proteomes" id="UP000000851"/>
    </source>
</evidence>
<protein>
    <submittedName>
        <fullName evidence="1">TPR repeat-containing protein</fullName>
    </submittedName>
</protein>